<protein>
    <submittedName>
        <fullName evidence="1">Uncharacterized protein</fullName>
    </submittedName>
</protein>
<sequence length="77" mass="8755">MQKKLKIETNFVQLETNRQVYQNRVCTSFRRPCCNDGTFLSSCARSARTCKYSASTLVFSLLQQLLSTVTEPSLILS</sequence>
<dbReference type="AlphaFoldDB" id="A0A6H5HSM2"/>
<organism evidence="1 2">
    <name type="scientific">Nesidiocoris tenuis</name>
    <dbReference type="NCBI Taxonomy" id="355587"/>
    <lineage>
        <taxon>Eukaryota</taxon>
        <taxon>Metazoa</taxon>
        <taxon>Ecdysozoa</taxon>
        <taxon>Arthropoda</taxon>
        <taxon>Hexapoda</taxon>
        <taxon>Insecta</taxon>
        <taxon>Pterygota</taxon>
        <taxon>Neoptera</taxon>
        <taxon>Paraneoptera</taxon>
        <taxon>Hemiptera</taxon>
        <taxon>Heteroptera</taxon>
        <taxon>Panheteroptera</taxon>
        <taxon>Cimicomorpha</taxon>
        <taxon>Miridae</taxon>
        <taxon>Dicyphina</taxon>
        <taxon>Nesidiocoris</taxon>
    </lineage>
</organism>
<keyword evidence="2" id="KW-1185">Reference proteome</keyword>
<gene>
    <name evidence="1" type="ORF">NTEN_LOCUS23292</name>
</gene>
<accession>A0A6H5HSM2</accession>
<evidence type="ECO:0000313" key="2">
    <source>
        <dbReference type="Proteomes" id="UP000479000"/>
    </source>
</evidence>
<dbReference type="EMBL" id="CADCXU010034109">
    <property type="protein sequence ID" value="CAB0019580.1"/>
    <property type="molecule type" value="Genomic_DNA"/>
</dbReference>
<reference evidence="1 2" key="1">
    <citation type="submission" date="2020-02" db="EMBL/GenBank/DDBJ databases">
        <authorList>
            <person name="Ferguson B K."/>
        </authorList>
    </citation>
    <scope>NUCLEOTIDE SEQUENCE [LARGE SCALE GENOMIC DNA]</scope>
</reference>
<name>A0A6H5HSM2_9HEMI</name>
<evidence type="ECO:0000313" key="1">
    <source>
        <dbReference type="EMBL" id="CAB0019580.1"/>
    </source>
</evidence>
<feature type="non-terminal residue" evidence="1">
    <location>
        <position position="77"/>
    </location>
</feature>
<dbReference type="Proteomes" id="UP000479000">
    <property type="component" value="Unassembled WGS sequence"/>
</dbReference>
<proteinExistence type="predicted"/>